<dbReference type="OrthoDB" id="5413281at2759"/>
<keyword evidence="4" id="KW-1185">Reference proteome</keyword>
<reference evidence="4" key="1">
    <citation type="submission" date="2017-03" db="EMBL/GenBank/DDBJ databases">
        <title>Genomes of endolithic fungi from Antarctica.</title>
        <authorList>
            <person name="Coleine C."/>
            <person name="Masonjones S."/>
            <person name="Stajich J.E."/>
        </authorList>
    </citation>
    <scope>NUCLEOTIDE SEQUENCE [LARGE SCALE GENOMIC DNA]</scope>
    <source>
        <strain evidence="4">CCFEE 5527</strain>
    </source>
</reference>
<evidence type="ECO:0000259" key="2">
    <source>
        <dbReference type="PROSITE" id="PS50966"/>
    </source>
</evidence>
<organism evidence="3 4">
    <name type="scientific">Cryoendolithus antarcticus</name>
    <dbReference type="NCBI Taxonomy" id="1507870"/>
    <lineage>
        <taxon>Eukaryota</taxon>
        <taxon>Fungi</taxon>
        <taxon>Dikarya</taxon>
        <taxon>Ascomycota</taxon>
        <taxon>Pezizomycotina</taxon>
        <taxon>Dothideomycetes</taxon>
        <taxon>Dothideomycetidae</taxon>
        <taxon>Cladosporiales</taxon>
        <taxon>Cladosporiaceae</taxon>
        <taxon>Cryoendolithus</taxon>
    </lineage>
</organism>
<evidence type="ECO:0000313" key="4">
    <source>
        <dbReference type="Proteomes" id="UP000192596"/>
    </source>
</evidence>
<keyword evidence="1" id="KW-0863">Zinc-finger</keyword>
<keyword evidence="1" id="KW-0862">Zinc</keyword>
<feature type="domain" description="SWIM-type" evidence="2">
    <location>
        <begin position="121"/>
        <end position="192"/>
    </location>
</feature>
<dbReference type="PROSITE" id="PS50966">
    <property type="entry name" value="ZF_SWIM"/>
    <property type="match status" value="1"/>
</dbReference>
<dbReference type="InParanoid" id="A0A1V8SKW1"/>
<comment type="caution">
    <text evidence="3">The sequence shown here is derived from an EMBL/GenBank/DDBJ whole genome shotgun (WGS) entry which is preliminary data.</text>
</comment>
<gene>
    <name evidence="3" type="ORF">B0A48_14653</name>
</gene>
<dbReference type="STRING" id="1507870.A0A1V8SKW1"/>
<dbReference type="Proteomes" id="UP000192596">
    <property type="component" value="Unassembled WGS sequence"/>
</dbReference>
<protein>
    <recommendedName>
        <fullName evidence="2">SWIM-type domain-containing protein</fullName>
    </recommendedName>
</protein>
<evidence type="ECO:0000313" key="3">
    <source>
        <dbReference type="EMBL" id="OQN99511.1"/>
    </source>
</evidence>
<evidence type="ECO:0000256" key="1">
    <source>
        <dbReference type="PROSITE-ProRule" id="PRU00325"/>
    </source>
</evidence>
<dbReference type="GO" id="GO:0008270">
    <property type="term" value="F:zinc ion binding"/>
    <property type="evidence" value="ECO:0007669"/>
    <property type="project" value="UniProtKB-KW"/>
</dbReference>
<dbReference type="EMBL" id="NAJO01000039">
    <property type="protein sequence ID" value="OQN99511.1"/>
    <property type="molecule type" value="Genomic_DNA"/>
</dbReference>
<dbReference type="InterPro" id="IPR007527">
    <property type="entry name" value="Znf_SWIM"/>
</dbReference>
<proteinExistence type="predicted"/>
<sequence length="220" mass="23990">MSNRLHSYRHLTTALISSTTPASASDRTESLASTDAQTKSTLLTLYTLFPNELLPALDLLDCGLVTRLKSVKEDSATTSSNPDPEDPSAWLEHPVYYVRSAQPPSTHPRSKHRTLQSPTYYEVHLNSWSCSCPSFAFSAFPATAPASDFSDLFSAKDVERTVAKYGWVFGGLGRGVKAPVCKHLLACVLAEKCGGFARGMVEEREVAREEMAGWAAGWGD</sequence>
<name>A0A1V8SKW1_9PEZI</name>
<keyword evidence="1" id="KW-0479">Metal-binding</keyword>
<dbReference type="AlphaFoldDB" id="A0A1V8SKW1"/>
<accession>A0A1V8SKW1</accession>